<organism evidence="1 2">
    <name type="scientific">Ilyodon furcidens</name>
    <name type="common">goldbreast splitfin</name>
    <dbReference type="NCBI Taxonomy" id="33524"/>
    <lineage>
        <taxon>Eukaryota</taxon>
        <taxon>Metazoa</taxon>
        <taxon>Chordata</taxon>
        <taxon>Craniata</taxon>
        <taxon>Vertebrata</taxon>
        <taxon>Euteleostomi</taxon>
        <taxon>Actinopterygii</taxon>
        <taxon>Neopterygii</taxon>
        <taxon>Teleostei</taxon>
        <taxon>Neoteleostei</taxon>
        <taxon>Acanthomorphata</taxon>
        <taxon>Ovalentaria</taxon>
        <taxon>Atherinomorphae</taxon>
        <taxon>Cyprinodontiformes</taxon>
        <taxon>Goodeidae</taxon>
        <taxon>Ilyodon</taxon>
    </lineage>
</organism>
<evidence type="ECO:0000313" key="1">
    <source>
        <dbReference type="EMBL" id="MEQ2252642.1"/>
    </source>
</evidence>
<name>A0ABV0V797_9TELE</name>
<proteinExistence type="predicted"/>
<dbReference type="EMBL" id="JAHRIQ010095465">
    <property type="protein sequence ID" value="MEQ2252642.1"/>
    <property type="molecule type" value="Genomic_DNA"/>
</dbReference>
<gene>
    <name evidence="1" type="ORF">ILYODFUR_023905</name>
</gene>
<keyword evidence="2" id="KW-1185">Reference proteome</keyword>
<reference evidence="1 2" key="1">
    <citation type="submission" date="2021-06" db="EMBL/GenBank/DDBJ databases">
        <authorList>
            <person name="Palmer J.M."/>
        </authorList>
    </citation>
    <scope>NUCLEOTIDE SEQUENCE [LARGE SCALE GENOMIC DNA]</scope>
    <source>
        <strain evidence="2">if_2019</strain>
        <tissue evidence="1">Muscle</tissue>
    </source>
</reference>
<protein>
    <submittedName>
        <fullName evidence="1">Uncharacterized protein</fullName>
    </submittedName>
</protein>
<dbReference type="Proteomes" id="UP001482620">
    <property type="component" value="Unassembled WGS sequence"/>
</dbReference>
<sequence>MPRCWDHLVRIGSGVVYGLTGPVSFLLKICLKHHQVHVQVLLGRSALGPDVSSADWVATTPANYQSRYL</sequence>
<accession>A0ABV0V797</accession>
<evidence type="ECO:0000313" key="2">
    <source>
        <dbReference type="Proteomes" id="UP001482620"/>
    </source>
</evidence>
<comment type="caution">
    <text evidence="1">The sequence shown here is derived from an EMBL/GenBank/DDBJ whole genome shotgun (WGS) entry which is preliminary data.</text>
</comment>